<gene>
    <name evidence="2" type="primary">PRRT1B</name>
</gene>
<evidence type="ECO:0000313" key="3">
    <source>
        <dbReference type="Proteomes" id="UP000005640"/>
    </source>
</evidence>
<dbReference type="Ensembl" id="ENST00000850862.1">
    <property type="protein sequence ID" value="ENSP00000520949.1"/>
    <property type="gene ID" value="ENSG00000283526.3"/>
</dbReference>
<proteinExistence type="predicted"/>
<reference evidence="2 3" key="3">
    <citation type="journal article" date="2004" name="Nature">
        <title>Finishing the euchromatic sequence of the human genome.</title>
        <authorList>
            <consortium name="International Human Genome Sequencing Consortium"/>
        </authorList>
    </citation>
    <scope>NUCLEOTIDE SEQUENCE [LARGE SCALE GENOMIC DNA]</scope>
</reference>
<reference evidence="2" key="5">
    <citation type="submission" date="2025-09" db="UniProtKB">
        <authorList>
            <consortium name="Ensembl"/>
        </authorList>
    </citation>
    <scope>IDENTIFICATION</scope>
</reference>
<evidence type="ECO:0000313" key="2">
    <source>
        <dbReference type="Ensembl" id="ENSP00000520949.1"/>
    </source>
</evidence>
<feature type="compositionally biased region" description="Gly residues" evidence="1">
    <location>
        <begin position="1"/>
        <end position="30"/>
    </location>
</feature>
<evidence type="ECO:0000256" key="1">
    <source>
        <dbReference type="SAM" id="MobiDB-lite"/>
    </source>
</evidence>
<dbReference type="Proteomes" id="UP000005640">
    <property type="component" value="Chromosome 9"/>
</dbReference>
<dbReference type="Ensembl" id="ENST00000850862.1">
    <property type="protein sequence ID" value="ENSP00000520949.1"/>
    <property type="gene ID" value="ENSG00000283526.4"/>
</dbReference>
<reference evidence="2 3" key="2">
    <citation type="journal article" date="2004" name="Nature">
        <title>DNA sequence and analysis of human chromosome 9.</title>
        <authorList>
            <person name="Humphray S.J."/>
            <person name="Oliver K."/>
            <person name="Hunt A.R."/>
            <person name="Plumb R.W."/>
            <person name="Loveland J.E."/>
            <person name="Howe K.L."/>
            <person name="Andrews T.D."/>
            <person name="Searle S."/>
            <person name="Hunt S.E."/>
            <person name="Scott C.E."/>
            <person name="Jones M.C."/>
            <person name="Ainscough R."/>
            <person name="Almeida J.P."/>
            <person name="Ambrose K.D."/>
            <person name="Ashwell R.I."/>
            <person name="Babbage A.K."/>
            <person name="Babbage S."/>
            <person name="Bagguley C.L."/>
            <person name="Bailey J."/>
            <person name="Banerjee R."/>
            <person name="Barker D.J."/>
            <person name="Barlow K.F."/>
            <person name="Bates K."/>
            <person name="Beasley H."/>
            <person name="Beasley O."/>
            <person name="Bird C.P."/>
            <person name="Bray-Allen S."/>
            <person name="Brown A.J."/>
            <person name="Brown J.Y."/>
            <person name="Burford D."/>
            <person name="Burrill W."/>
            <person name="Burton J."/>
            <person name="Carder C."/>
            <person name="Carter N.P."/>
            <person name="Chapman J.C."/>
            <person name="Chen Y."/>
            <person name="Clarke G."/>
            <person name="Clark S.Y."/>
            <person name="Clee C.M."/>
            <person name="Clegg S."/>
            <person name="Collier R.E."/>
            <person name="Corby N."/>
            <person name="Crosier M."/>
            <person name="Cummings A.T."/>
            <person name="Davies J."/>
            <person name="Dhami P."/>
            <person name="Dunn M."/>
            <person name="Dutta I."/>
            <person name="Dyer L.W."/>
            <person name="Earthrowl M.E."/>
            <person name="Faulkner L."/>
            <person name="Fleming C.J."/>
            <person name="Frankish A."/>
            <person name="Frankland J.A."/>
            <person name="French L."/>
            <person name="Fricker D.G."/>
            <person name="Garner P."/>
            <person name="Garnett J."/>
            <person name="Ghori J."/>
            <person name="Gilbert J.G."/>
            <person name="Glison C."/>
            <person name="Grafham D.V."/>
            <person name="Gribble S."/>
            <person name="Griffiths C."/>
            <person name="Griffiths-Jones S."/>
            <person name="Grocock R."/>
            <person name="Guy J."/>
            <person name="Hall R.E."/>
            <person name="Hammond S."/>
            <person name="Harley J.L."/>
            <person name="Harrison E.S."/>
            <person name="Hart E.A."/>
            <person name="Heath P.D."/>
            <person name="Henderson C.D."/>
            <person name="Hopkins B.L."/>
            <person name="Howard P.J."/>
            <person name="Howden P.J."/>
            <person name="Huckle E."/>
            <person name="Johnson C."/>
            <person name="Johnson D."/>
            <person name="Joy A.A."/>
            <person name="Kay M."/>
            <person name="Keenan S."/>
            <person name="Kershaw J.K."/>
            <person name="Kimberley A.M."/>
            <person name="King A."/>
            <person name="Knights A."/>
            <person name="Laird G.K."/>
            <person name="Langford C."/>
            <person name="Lawlor S."/>
            <person name="Leongamornlert D.A."/>
            <person name="Leversha M."/>
            <person name="Lloyd C."/>
            <person name="Lloyd D.M."/>
            <person name="Lovell J."/>
            <person name="Martin S."/>
            <person name="Mashreghi-Mohammadi M."/>
            <person name="Matthews L."/>
            <person name="McLaren S."/>
            <person name="McLay K.E."/>
            <person name="McMurray A."/>
            <person name="Milne S."/>
            <person name="Nickerson T."/>
            <person name="Nisbett J."/>
            <person name="Nordsiek G."/>
            <person name="Pearce A.V."/>
            <person name="Peck A.I."/>
            <person name="Porter K.M."/>
            <person name="Pandian R."/>
            <person name="Pelan S."/>
            <person name="Phillimore B."/>
            <person name="Povey S."/>
            <person name="Ramsey Y."/>
            <person name="Rand V."/>
            <person name="Scharfe M."/>
            <person name="Sehra H.K."/>
            <person name="Shownkeen R."/>
            <person name="Sims S.K."/>
            <person name="Skuce C.D."/>
            <person name="Smith M."/>
            <person name="Steward C.A."/>
            <person name="Swarbreck D."/>
            <person name="Sycamore N."/>
            <person name="Tester J."/>
            <person name="Thorpe A."/>
            <person name="Tracey A."/>
            <person name="Tromans A."/>
            <person name="Thomas D.W."/>
            <person name="Wall M."/>
            <person name="Wallis J.M."/>
            <person name="West A.P."/>
            <person name="Whitehead S.L."/>
            <person name="Willey D.L."/>
            <person name="Williams S.A."/>
            <person name="Wilming L."/>
            <person name="Wray P.W."/>
            <person name="Young L."/>
            <person name="Ashurst J.L."/>
            <person name="Coulson A."/>
            <person name="Blocker H."/>
            <person name="Durbin R."/>
            <person name="Sulston J.E."/>
            <person name="Hubbard T."/>
            <person name="Jackson M.J."/>
            <person name="Bentley D.R."/>
            <person name="Beck S."/>
            <person name="Rogers J."/>
            <person name="Dunham I."/>
        </authorList>
    </citation>
    <scope>NUCLEOTIDE SEQUENCE [LARGE SCALE GENOMIC DNA]</scope>
</reference>
<dbReference type="HGNC" id="HGNC:53642">
    <property type="gene designation" value="PRRT1B"/>
</dbReference>
<dbReference type="EMBL" id="AL160276">
    <property type="status" value="NOT_ANNOTATED_CDS"/>
    <property type="molecule type" value="Genomic_DNA"/>
</dbReference>
<feature type="region of interest" description="Disordered" evidence="1">
    <location>
        <begin position="1"/>
        <end position="32"/>
    </location>
</feature>
<dbReference type="GeneTree" id="ENSGT00940000163383"/>
<protein>
    <submittedName>
        <fullName evidence="2">Proline rich transmembrane protein 1B</fullName>
    </submittedName>
</protein>
<reference evidence="2" key="4">
    <citation type="submission" date="2025-08" db="UniProtKB">
        <authorList>
            <consortium name="Ensembl"/>
        </authorList>
    </citation>
    <scope>IDENTIFICATION</scope>
</reference>
<accession>A0ABJ7H8H2</accession>
<reference evidence="2 3" key="1">
    <citation type="journal article" date="2001" name="Nature">
        <title>Initial sequencing and analysis of the human genome.</title>
        <authorList>
            <consortium name="International Human Genome Sequencing Consortium"/>
            <person name="Lander E.S."/>
            <person name="Linton L.M."/>
            <person name="Birren B."/>
            <person name="Nusbaum C."/>
            <person name="Zody M.C."/>
            <person name="Baldwin J."/>
            <person name="Devon K."/>
            <person name="Dewar K."/>
            <person name="Doyle M."/>
            <person name="FitzHugh W."/>
            <person name="Funke R."/>
            <person name="Gage D."/>
            <person name="Harris K."/>
            <person name="Heaford A."/>
            <person name="Howland J."/>
            <person name="Kann L."/>
            <person name="Lehoczky J."/>
            <person name="LeVine R."/>
            <person name="McEwan P."/>
            <person name="McKernan K."/>
            <person name="Meldrim J."/>
            <person name="Mesirov J.P."/>
            <person name="Miranda C."/>
            <person name="Morris W."/>
            <person name="Naylor J."/>
            <person name="Raymond C."/>
            <person name="Rosetti M."/>
            <person name="Santos R."/>
            <person name="Sheridan A."/>
            <person name="Sougnez C."/>
            <person name="Stange-Thomann N."/>
            <person name="Stojanovic N."/>
            <person name="Subramanian A."/>
            <person name="Wyman D."/>
            <person name="Rogers J."/>
            <person name="Sulston J."/>
            <person name="Ainscough R."/>
            <person name="Beck S."/>
            <person name="Bentley D."/>
            <person name="Burton J."/>
            <person name="Clee C."/>
            <person name="Carter N."/>
            <person name="Coulson A."/>
            <person name="Deadman R."/>
            <person name="Deloukas P."/>
            <person name="Dunham A."/>
            <person name="Dunham I."/>
            <person name="Durbin R."/>
            <person name="French L."/>
            <person name="Grafham D."/>
            <person name="Gregory S."/>
            <person name="Hubbard T."/>
            <person name="Humphray S."/>
            <person name="Hunt A."/>
            <person name="Jones M."/>
            <person name="Lloyd C."/>
            <person name="McMurray A."/>
            <person name="Matthews L."/>
            <person name="Mercer S."/>
            <person name="Milne S."/>
            <person name="Mullikin J.C."/>
            <person name="Mungall A."/>
            <person name="Plumb R."/>
            <person name="Ross M."/>
            <person name="Shownkeen R."/>
            <person name="Sims S."/>
            <person name="Waterston R.H."/>
            <person name="Wilson R.K."/>
            <person name="Hillier L.W."/>
            <person name="McPherson J.D."/>
            <person name="Marra M.A."/>
            <person name="Mardis E.R."/>
            <person name="Fulton L.A."/>
            <person name="Chinwalla A.T."/>
            <person name="Pepin K.H."/>
            <person name="Gish W.R."/>
            <person name="Chissoe S.L."/>
            <person name="Wendl M.C."/>
            <person name="Delehaunty K.D."/>
            <person name="Miner T.L."/>
            <person name="Delehaunty A."/>
            <person name="Kramer J.B."/>
            <person name="Cook L.L."/>
            <person name="Fulton R.S."/>
            <person name="Johnson D.L."/>
            <person name="Minx P.J."/>
            <person name="Clifton S.W."/>
            <person name="Hawkins T."/>
            <person name="Branscomb E."/>
            <person name="Predki P."/>
            <person name="Richardson P."/>
            <person name="Wenning S."/>
            <person name="Slezak T."/>
            <person name="Doggett N."/>
            <person name="Cheng J.F."/>
            <person name="Olsen A."/>
            <person name="Lucas S."/>
            <person name="Elkin C."/>
            <person name="Uberbacher E."/>
            <person name="Frazier M."/>
            <person name="Gibbs R.A."/>
            <person name="Muzny D.M."/>
            <person name="Scherer S.E."/>
            <person name="Bouck J.B."/>
            <person name="Sodergren E.J."/>
            <person name="Worley K.C."/>
            <person name="Rives C.M."/>
            <person name="Gorrell J.H."/>
            <person name="Metzker M.L."/>
            <person name="Naylor S.L."/>
            <person name="Kucherlapati R.S."/>
            <person name="Nelson D.L."/>
            <person name="Weinstock G.M."/>
            <person name="Sakaki Y."/>
            <person name="Fujiyama A."/>
            <person name="Hattori M."/>
            <person name="Yada T."/>
            <person name="Toyoda A."/>
            <person name="Itoh T."/>
            <person name="Kawagoe C."/>
            <person name="Watanabe H."/>
            <person name="Totoki Y."/>
            <person name="Taylor T."/>
            <person name="Weissenbach J."/>
            <person name="Heilig R."/>
            <person name="Saurin W."/>
            <person name="Artiguenave F."/>
            <person name="Brottier P."/>
            <person name="Bruls T."/>
            <person name="Pelletier E."/>
            <person name="Robert C."/>
            <person name="Wincker P."/>
            <person name="Smith D.R."/>
            <person name="Doucette-Stamm L."/>
            <person name="Rubenfield M."/>
            <person name="Weinstock K."/>
            <person name="Lee H.M."/>
            <person name="Dubois J."/>
            <person name="Rosenthal A."/>
            <person name="Platzer M."/>
            <person name="Nyakatura G."/>
            <person name="Taudien S."/>
            <person name="Rump A."/>
            <person name="Yang H."/>
            <person name="Yu J."/>
            <person name="Wang J."/>
            <person name="Huang G."/>
            <person name="Gu J."/>
            <person name="Hood L."/>
            <person name="Rowen L."/>
            <person name="Madan A."/>
            <person name="Qin S."/>
            <person name="Davis R.W."/>
            <person name="Federspiel N.A."/>
            <person name="Abola A.P."/>
            <person name="Proctor M.J."/>
            <person name="Myers R.M."/>
            <person name="Schmutz J."/>
            <person name="Dickson M."/>
            <person name="Grimwood J."/>
            <person name="Cox D.R."/>
            <person name="Olson M.V."/>
            <person name="Kaul R."/>
            <person name="Raymond C."/>
            <person name="Shimizu N."/>
            <person name="Kawasaki K."/>
            <person name="Minoshima S."/>
            <person name="Evans G.A."/>
            <person name="Athanasiou M."/>
            <person name="Schultz R."/>
            <person name="Roe B.A."/>
            <person name="Chen F."/>
            <person name="Pan H."/>
            <person name="Ramser J."/>
            <person name="Lehrach H."/>
            <person name="Reinhardt R."/>
            <person name="McCombie W.R."/>
            <person name="de la Bastide M."/>
            <person name="Dedhia N."/>
            <person name="Blocker H."/>
            <person name="Hornischer K."/>
            <person name="Nordsiek G."/>
            <person name="Agarwala R."/>
            <person name="Aravind L."/>
            <person name="Bailey J.A."/>
            <person name="Bateman A."/>
            <person name="Batzoglou S."/>
            <person name="Birney E."/>
            <person name="Bork P."/>
            <person name="Brown D.G."/>
            <person name="Burge C.B."/>
            <person name="Cerutti L."/>
            <person name="Chen H.C."/>
            <person name="Church D."/>
            <person name="Clamp M."/>
            <person name="Copley R.R."/>
            <person name="Doerks T."/>
            <person name="Eddy S.R."/>
            <person name="Eichler E.E."/>
            <person name="Furey T.S."/>
            <person name="Galagan J."/>
            <person name="Gilbert J.G."/>
            <person name="Harmon C."/>
            <person name="Hayashizaki Y."/>
            <person name="Haussler D."/>
            <person name="Hermjakob H."/>
            <person name="Hokamp K."/>
            <person name="Jang W."/>
            <person name="Johnson L.S."/>
            <person name="Jones T.A."/>
            <person name="Kasif S."/>
            <person name="Kaspryzk A."/>
            <person name="Kennedy S."/>
            <person name="Kent W.J."/>
            <person name="Kitts P."/>
            <person name="Koonin E.V."/>
            <person name="Korf I."/>
            <person name="Kulp D."/>
            <person name="Lancet D."/>
            <person name="Lowe T.M."/>
            <person name="McLysaght A."/>
            <person name="Mikkelsen T."/>
            <person name="Moran J.V."/>
            <person name="Mulder N."/>
            <person name="Pollara V.J."/>
            <person name="Ponting C.P."/>
            <person name="Schuler G."/>
            <person name="Schultz J."/>
            <person name="Slater G."/>
            <person name="Smit A.F."/>
            <person name="Stupka E."/>
            <person name="Szustakowski J."/>
            <person name="Thierry-Mieg D."/>
            <person name="Thierry-Mieg J."/>
            <person name="Wagner L."/>
            <person name="Wallis J."/>
            <person name="Wheeler R."/>
            <person name="Williams A."/>
            <person name="Wolf Y.I."/>
            <person name="Wolfe K.H."/>
            <person name="Yang S.P."/>
            <person name="Yeh R.F."/>
            <person name="Collins F."/>
            <person name="Guyer M.S."/>
            <person name="Peterson J."/>
            <person name="Felsenfeld A."/>
            <person name="Wetterstrand K.A."/>
            <person name="Patrinos A."/>
            <person name="Morgan M.J."/>
            <person name="de Jong P."/>
            <person name="Catanese J.J."/>
            <person name="Osoegawa K."/>
            <person name="Shizuya H."/>
            <person name="Choi S."/>
            <person name="Chen Y.J."/>
        </authorList>
    </citation>
    <scope>NUCLEOTIDE SEQUENCE [LARGE SCALE GENOMIC DNA]</scope>
</reference>
<sequence length="52" mass="4360">MEAGAGGAGAGGAGAGGTGTGGAGTGGAGTGEADLLGLVAEDSRCPIASEAP</sequence>
<keyword evidence="3" id="KW-1185">Reference proteome</keyword>
<name>A0ABJ7H8H2_HUMAN</name>
<organism evidence="2 3">
    <name type="scientific">Homo sapiens</name>
    <name type="common">Human</name>
    <dbReference type="NCBI Taxonomy" id="9606"/>
    <lineage>
        <taxon>Eukaryota</taxon>
        <taxon>Metazoa</taxon>
        <taxon>Chordata</taxon>
        <taxon>Craniata</taxon>
        <taxon>Vertebrata</taxon>
        <taxon>Euteleostomi</taxon>
        <taxon>Mammalia</taxon>
        <taxon>Eutheria</taxon>
        <taxon>Euarchontoglires</taxon>
        <taxon>Primates</taxon>
        <taxon>Haplorrhini</taxon>
        <taxon>Catarrhini</taxon>
        <taxon>Hominidae</taxon>
        <taxon>Homo</taxon>
    </lineage>
</organism>